<dbReference type="Gramene" id="mRNA:HanXRQr2_Chr09g0363881">
    <property type="protein sequence ID" value="mRNA:HanXRQr2_Chr09g0363881"/>
    <property type="gene ID" value="HanXRQr2_Chr09g0363881"/>
</dbReference>
<sequence>MLIAMVFHPSGEIKKEDTPIPKKEAWYDNLMPTPNRVFSEQVFIAAGMSDKWPERSNEVPVLLFNGEEQALYQSAFKTFGGSMGVKPLESDEPYWYERIKDNFLYPLTGSFASAPTAIEGAHLPKPRPLRGVTSAGKEIFYLSSKESLGSSNKELSSRYNIFVGVLRDLGKDPEEKTKKASVKKKAPTRKKVIVDTDATSKKTGGSRATVAVPEKGTLRFR</sequence>
<organism evidence="2 3">
    <name type="scientific">Helianthus annuus</name>
    <name type="common">Common sunflower</name>
    <dbReference type="NCBI Taxonomy" id="4232"/>
    <lineage>
        <taxon>Eukaryota</taxon>
        <taxon>Viridiplantae</taxon>
        <taxon>Streptophyta</taxon>
        <taxon>Embryophyta</taxon>
        <taxon>Tracheophyta</taxon>
        <taxon>Spermatophyta</taxon>
        <taxon>Magnoliopsida</taxon>
        <taxon>eudicotyledons</taxon>
        <taxon>Gunneridae</taxon>
        <taxon>Pentapetalae</taxon>
        <taxon>asterids</taxon>
        <taxon>campanulids</taxon>
        <taxon>Asterales</taxon>
        <taxon>Asteraceae</taxon>
        <taxon>Asteroideae</taxon>
        <taxon>Heliantheae alliance</taxon>
        <taxon>Heliantheae</taxon>
        <taxon>Helianthus</taxon>
    </lineage>
</organism>
<evidence type="ECO:0000313" key="2">
    <source>
        <dbReference type="EMBL" id="KAF5788848.1"/>
    </source>
</evidence>
<evidence type="ECO:0000313" key="3">
    <source>
        <dbReference type="Proteomes" id="UP000215914"/>
    </source>
</evidence>
<gene>
    <name evidence="2" type="ORF">HanXRQr2_Chr09g0363881</name>
</gene>
<dbReference type="Proteomes" id="UP000215914">
    <property type="component" value="Unassembled WGS sequence"/>
</dbReference>
<evidence type="ECO:0000256" key="1">
    <source>
        <dbReference type="SAM" id="MobiDB-lite"/>
    </source>
</evidence>
<proteinExistence type="predicted"/>
<keyword evidence="3" id="KW-1185">Reference proteome</keyword>
<comment type="caution">
    <text evidence="2">The sequence shown here is derived from an EMBL/GenBank/DDBJ whole genome shotgun (WGS) entry which is preliminary data.</text>
</comment>
<name>A0A9K3I228_HELAN</name>
<dbReference type="PANTHER" id="PTHR31099">
    <property type="entry name" value="OS06G0165300 PROTEIN"/>
    <property type="match status" value="1"/>
</dbReference>
<accession>A0A9K3I228</accession>
<reference evidence="2" key="1">
    <citation type="journal article" date="2017" name="Nature">
        <title>The sunflower genome provides insights into oil metabolism, flowering and Asterid evolution.</title>
        <authorList>
            <person name="Badouin H."/>
            <person name="Gouzy J."/>
            <person name="Grassa C.J."/>
            <person name="Murat F."/>
            <person name="Staton S.E."/>
            <person name="Cottret L."/>
            <person name="Lelandais-Briere C."/>
            <person name="Owens G.L."/>
            <person name="Carrere S."/>
            <person name="Mayjonade B."/>
            <person name="Legrand L."/>
            <person name="Gill N."/>
            <person name="Kane N.C."/>
            <person name="Bowers J.E."/>
            <person name="Hubner S."/>
            <person name="Bellec A."/>
            <person name="Berard A."/>
            <person name="Berges H."/>
            <person name="Blanchet N."/>
            <person name="Boniface M.C."/>
            <person name="Brunel D."/>
            <person name="Catrice O."/>
            <person name="Chaidir N."/>
            <person name="Claudel C."/>
            <person name="Donnadieu C."/>
            <person name="Faraut T."/>
            <person name="Fievet G."/>
            <person name="Helmstetter N."/>
            <person name="King M."/>
            <person name="Knapp S.J."/>
            <person name="Lai Z."/>
            <person name="Le Paslier M.C."/>
            <person name="Lippi Y."/>
            <person name="Lorenzon L."/>
            <person name="Mandel J.R."/>
            <person name="Marage G."/>
            <person name="Marchand G."/>
            <person name="Marquand E."/>
            <person name="Bret-Mestries E."/>
            <person name="Morien E."/>
            <person name="Nambeesan S."/>
            <person name="Nguyen T."/>
            <person name="Pegot-Espagnet P."/>
            <person name="Pouilly N."/>
            <person name="Raftis F."/>
            <person name="Sallet E."/>
            <person name="Schiex T."/>
            <person name="Thomas J."/>
            <person name="Vandecasteele C."/>
            <person name="Vares D."/>
            <person name="Vear F."/>
            <person name="Vautrin S."/>
            <person name="Crespi M."/>
            <person name="Mangin B."/>
            <person name="Burke J.M."/>
            <person name="Salse J."/>
            <person name="Munos S."/>
            <person name="Vincourt P."/>
            <person name="Rieseberg L.H."/>
            <person name="Langlade N.B."/>
        </authorList>
    </citation>
    <scope>NUCLEOTIDE SEQUENCE</scope>
    <source>
        <tissue evidence="2">Leaves</tissue>
    </source>
</reference>
<feature type="region of interest" description="Disordered" evidence="1">
    <location>
        <begin position="196"/>
        <end position="221"/>
    </location>
</feature>
<protein>
    <submittedName>
        <fullName evidence="2">Uncharacterized protein</fullName>
    </submittedName>
</protein>
<dbReference type="AlphaFoldDB" id="A0A9K3I228"/>
<dbReference type="PANTHER" id="PTHR31099:SF49">
    <property type="entry name" value="MYOSIN HEAVY CHAIN-LIKE PROTEIN"/>
    <property type="match status" value="1"/>
</dbReference>
<reference evidence="2" key="2">
    <citation type="submission" date="2020-06" db="EMBL/GenBank/DDBJ databases">
        <title>Helianthus annuus Genome sequencing and assembly Release 2.</title>
        <authorList>
            <person name="Gouzy J."/>
            <person name="Langlade N."/>
            <person name="Munos S."/>
        </authorList>
    </citation>
    <scope>NUCLEOTIDE SEQUENCE</scope>
    <source>
        <tissue evidence="2">Leaves</tissue>
    </source>
</reference>
<dbReference type="EMBL" id="MNCJ02000324">
    <property type="protein sequence ID" value="KAF5788848.1"/>
    <property type="molecule type" value="Genomic_DNA"/>
</dbReference>